<keyword evidence="7" id="KW-1185">Reference proteome</keyword>
<feature type="transmembrane region" description="Helical" evidence="5">
    <location>
        <begin position="54"/>
        <end position="78"/>
    </location>
</feature>
<evidence type="ECO:0000256" key="2">
    <source>
        <dbReference type="ARBA" id="ARBA00022692"/>
    </source>
</evidence>
<dbReference type="OrthoDB" id="6080293at2"/>
<keyword evidence="1" id="KW-1003">Cell membrane</keyword>
<keyword evidence="4 5" id="KW-0472">Membrane</keyword>
<reference evidence="7" key="1">
    <citation type="submission" date="2016-09" db="EMBL/GenBank/DDBJ databases">
        <authorList>
            <person name="Varghese N."/>
            <person name="Submissions S."/>
        </authorList>
    </citation>
    <scope>NUCLEOTIDE SEQUENCE [LARGE SCALE GENOMIC DNA]</scope>
    <source>
        <strain evidence="7">JS23</strain>
    </source>
</reference>
<proteinExistence type="predicted"/>
<sequence>MNTALALAAPSWLPARESVLFGVYVPTLLLAFIAAAGLSWVLDRILTRVGAYRYLWHPSLFRLSLFACVFGVLGLSIYS</sequence>
<evidence type="ECO:0000256" key="1">
    <source>
        <dbReference type="ARBA" id="ARBA00022475"/>
    </source>
</evidence>
<gene>
    <name evidence="6" type="ORF">SAMN05216551_1195</name>
</gene>
<evidence type="ECO:0008006" key="8">
    <source>
        <dbReference type="Google" id="ProtNLM"/>
    </source>
</evidence>
<dbReference type="InterPro" id="IPR012451">
    <property type="entry name" value="DUF1656"/>
</dbReference>
<dbReference type="STRING" id="1770053.SAMN05216551_1195"/>
<dbReference type="EMBL" id="FNLO01000019">
    <property type="protein sequence ID" value="SDV51584.1"/>
    <property type="molecule type" value="Genomic_DNA"/>
</dbReference>
<name>A0A1H2PW66_9BURK</name>
<protein>
    <recommendedName>
        <fullName evidence="8">DUF1656 domain-containing protein</fullName>
    </recommendedName>
</protein>
<dbReference type="RefSeq" id="WP_091913354.1">
    <property type="nucleotide sequence ID" value="NZ_FNLO01000019.1"/>
</dbReference>
<evidence type="ECO:0000313" key="6">
    <source>
        <dbReference type="EMBL" id="SDV51584.1"/>
    </source>
</evidence>
<evidence type="ECO:0000313" key="7">
    <source>
        <dbReference type="Proteomes" id="UP000243719"/>
    </source>
</evidence>
<accession>A0A1H2PW66</accession>
<keyword evidence="3 5" id="KW-1133">Transmembrane helix</keyword>
<evidence type="ECO:0000256" key="5">
    <source>
        <dbReference type="SAM" id="Phobius"/>
    </source>
</evidence>
<dbReference type="AlphaFoldDB" id="A0A1H2PW66"/>
<dbReference type="Proteomes" id="UP000243719">
    <property type="component" value="Unassembled WGS sequence"/>
</dbReference>
<organism evidence="6 7">
    <name type="scientific">Chitinasiproducens palmae</name>
    <dbReference type="NCBI Taxonomy" id="1770053"/>
    <lineage>
        <taxon>Bacteria</taxon>
        <taxon>Pseudomonadati</taxon>
        <taxon>Pseudomonadota</taxon>
        <taxon>Betaproteobacteria</taxon>
        <taxon>Burkholderiales</taxon>
        <taxon>Burkholderiaceae</taxon>
        <taxon>Chitinasiproducens</taxon>
    </lineage>
</organism>
<evidence type="ECO:0000256" key="4">
    <source>
        <dbReference type="ARBA" id="ARBA00023136"/>
    </source>
</evidence>
<feature type="transmembrane region" description="Helical" evidence="5">
    <location>
        <begin position="20"/>
        <end position="42"/>
    </location>
</feature>
<evidence type="ECO:0000256" key="3">
    <source>
        <dbReference type="ARBA" id="ARBA00022989"/>
    </source>
</evidence>
<dbReference type="Pfam" id="PF07869">
    <property type="entry name" value="DUF1656"/>
    <property type="match status" value="1"/>
</dbReference>
<keyword evidence="2 5" id="KW-0812">Transmembrane</keyword>